<dbReference type="InterPro" id="IPR046960">
    <property type="entry name" value="PPR_At4g14850-like_plant"/>
</dbReference>
<evidence type="ECO:0000256" key="2">
    <source>
        <dbReference type="ARBA" id="ARBA00022737"/>
    </source>
</evidence>
<dbReference type="Pfam" id="PF13041">
    <property type="entry name" value="PPR_2"/>
    <property type="match status" value="2"/>
</dbReference>
<dbReference type="InterPro" id="IPR002885">
    <property type="entry name" value="PPR_rpt"/>
</dbReference>
<dbReference type="InterPro" id="IPR046848">
    <property type="entry name" value="E_motif"/>
</dbReference>
<evidence type="ECO:0000313" key="4">
    <source>
        <dbReference type="EMBL" id="KAJ6797024.1"/>
    </source>
</evidence>
<dbReference type="AlphaFoldDB" id="A0AAX6DZ18"/>
<dbReference type="PANTHER" id="PTHR47926:SF401">
    <property type="entry name" value="PENTATRICOPEPTIDE REPEAT-CONTAINING PROTEIN"/>
    <property type="match status" value="1"/>
</dbReference>
<dbReference type="Gene3D" id="1.25.40.10">
    <property type="entry name" value="Tetratricopeptide repeat domain"/>
    <property type="match status" value="3"/>
</dbReference>
<dbReference type="GO" id="GO:0003729">
    <property type="term" value="F:mRNA binding"/>
    <property type="evidence" value="ECO:0007669"/>
    <property type="project" value="UniProtKB-ARBA"/>
</dbReference>
<keyword evidence="6" id="KW-1185">Reference proteome</keyword>
<dbReference type="NCBIfam" id="TIGR00756">
    <property type="entry name" value="PPR"/>
    <property type="match status" value="3"/>
</dbReference>
<dbReference type="PROSITE" id="PS51375">
    <property type="entry name" value="PPR"/>
    <property type="match status" value="4"/>
</dbReference>
<feature type="repeat" description="PPR" evidence="3">
    <location>
        <begin position="252"/>
        <end position="282"/>
    </location>
</feature>
<dbReference type="FunFam" id="1.25.40.10:FF:000348">
    <property type="entry name" value="Pentatricopeptide repeat-containing protein chloroplastic"/>
    <property type="match status" value="1"/>
</dbReference>
<organism evidence="4 6">
    <name type="scientific">Iris pallida</name>
    <name type="common">Sweet iris</name>
    <dbReference type="NCBI Taxonomy" id="29817"/>
    <lineage>
        <taxon>Eukaryota</taxon>
        <taxon>Viridiplantae</taxon>
        <taxon>Streptophyta</taxon>
        <taxon>Embryophyta</taxon>
        <taxon>Tracheophyta</taxon>
        <taxon>Spermatophyta</taxon>
        <taxon>Magnoliopsida</taxon>
        <taxon>Liliopsida</taxon>
        <taxon>Asparagales</taxon>
        <taxon>Iridaceae</taxon>
        <taxon>Iridoideae</taxon>
        <taxon>Irideae</taxon>
        <taxon>Iris</taxon>
    </lineage>
</organism>
<gene>
    <name evidence="5" type="ORF">M6B38_131195</name>
    <name evidence="4" type="ORF">M6B38_218440</name>
</gene>
<comment type="similarity">
    <text evidence="1">Belongs to the PPR family. PCMP-H subfamily.</text>
</comment>
<protein>
    <submittedName>
        <fullName evidence="4">Pentatricopeptide repeat-containing protein-like</fullName>
    </submittedName>
</protein>
<feature type="repeat" description="PPR" evidence="3">
    <location>
        <begin position="117"/>
        <end position="151"/>
    </location>
</feature>
<keyword evidence="2" id="KW-0677">Repeat</keyword>
<dbReference type="InterPro" id="IPR011990">
    <property type="entry name" value="TPR-like_helical_dom_sf"/>
</dbReference>
<dbReference type="EMBL" id="JANAVB010041057">
    <property type="protein sequence ID" value="KAJ6797024.1"/>
    <property type="molecule type" value="Genomic_DNA"/>
</dbReference>
<sequence>MLDRSSPSRLIHRCSNLRLLLLPDTGTGTGTGTASYSTTTSLSIPIPNPSLFACNSAIRAHPHLNPVPLYSRMLAAASTRPDRFTFTFLLKSCSHRRDASNGQSLHSHTIKLSFHADLFINNALIFLYSSCGLIESAYKVFEDMPHRDIVSENSILIAYLRCGDLDAALGMFTEMRVRNVRTWNSIISGFIRGGRCKEALDVFREMLVSADGAVRPDKITVASVISACSSLGALEQGRWLHGYLKRQRLEFDVVIGTALVDMYGKCGCVERAVEVFEEMPRRDVLAWTAVISALAVHGLGEEAFARLEEMERHGVKPNNVTFGALLSACAHSGMVGRGRWCFDVMRRVYAIEPQLQHYACMVYLLGRAGHFGEAERLIGSMPMEPDLFVWGALLGACRMHGNVELGERVAGYLIRLDPHNHAYYIVLSDIYADAKRFEDVKRVRAFMKEHEIKKTSPGCSMIEVGGEVHEFSIKGTPKDTMKEIEWVLIGINDELRCTGYFPNAMMDTRRPVDVSQVDVC</sequence>
<reference evidence="4" key="1">
    <citation type="journal article" date="2023" name="GigaByte">
        <title>Genome assembly of the bearded iris, Iris pallida Lam.</title>
        <authorList>
            <person name="Bruccoleri R.E."/>
            <person name="Oakeley E.J."/>
            <person name="Faust A.M.E."/>
            <person name="Altorfer M."/>
            <person name="Dessus-Babus S."/>
            <person name="Burckhardt D."/>
            <person name="Oertli M."/>
            <person name="Naumann U."/>
            <person name="Petersen F."/>
            <person name="Wong J."/>
        </authorList>
    </citation>
    <scope>NUCLEOTIDE SEQUENCE</scope>
    <source>
        <strain evidence="4">GSM-AAB239-AS_SAM_17_03QT</strain>
    </source>
</reference>
<dbReference type="GO" id="GO:0009451">
    <property type="term" value="P:RNA modification"/>
    <property type="evidence" value="ECO:0007669"/>
    <property type="project" value="InterPro"/>
</dbReference>
<dbReference type="EMBL" id="JANAVB010024800">
    <property type="protein sequence ID" value="KAJ6821942.1"/>
    <property type="molecule type" value="Genomic_DNA"/>
</dbReference>
<evidence type="ECO:0000313" key="5">
    <source>
        <dbReference type="EMBL" id="KAJ6821942.1"/>
    </source>
</evidence>
<dbReference type="Pfam" id="PF20431">
    <property type="entry name" value="E_motif"/>
    <property type="match status" value="1"/>
</dbReference>
<reference evidence="4" key="2">
    <citation type="submission" date="2023-04" db="EMBL/GenBank/DDBJ databases">
        <authorList>
            <person name="Bruccoleri R.E."/>
            <person name="Oakeley E.J."/>
            <person name="Faust A.-M."/>
            <person name="Dessus-Babus S."/>
            <person name="Altorfer M."/>
            <person name="Burckhardt D."/>
            <person name="Oertli M."/>
            <person name="Naumann U."/>
            <person name="Petersen F."/>
            <person name="Wong J."/>
        </authorList>
    </citation>
    <scope>NUCLEOTIDE SEQUENCE</scope>
    <source>
        <strain evidence="4">GSM-AAB239-AS_SAM_17_03QT</strain>
        <tissue evidence="4">Leaf</tissue>
    </source>
</reference>
<evidence type="ECO:0000256" key="1">
    <source>
        <dbReference type="ARBA" id="ARBA00006643"/>
    </source>
</evidence>
<dbReference type="Proteomes" id="UP001140949">
    <property type="component" value="Unassembled WGS sequence"/>
</dbReference>
<feature type="repeat" description="PPR" evidence="3">
    <location>
        <begin position="179"/>
        <end position="209"/>
    </location>
</feature>
<evidence type="ECO:0000313" key="6">
    <source>
        <dbReference type="Proteomes" id="UP001140949"/>
    </source>
</evidence>
<proteinExistence type="inferred from homology"/>
<evidence type="ECO:0000256" key="3">
    <source>
        <dbReference type="PROSITE-ProRule" id="PRU00708"/>
    </source>
</evidence>
<name>A0AAX6DZ18_IRIPA</name>
<dbReference type="Pfam" id="PF01535">
    <property type="entry name" value="PPR"/>
    <property type="match status" value="1"/>
</dbReference>
<comment type="caution">
    <text evidence="4">The sequence shown here is derived from an EMBL/GenBank/DDBJ whole genome shotgun (WGS) entry which is preliminary data.</text>
</comment>
<dbReference type="PANTHER" id="PTHR47926">
    <property type="entry name" value="PENTATRICOPEPTIDE REPEAT-CONTAINING PROTEIN"/>
    <property type="match status" value="1"/>
</dbReference>
<dbReference type="FunFam" id="1.25.40.10:FF:000690">
    <property type="entry name" value="Pentatricopeptide repeat-containing protein"/>
    <property type="match status" value="1"/>
</dbReference>
<feature type="repeat" description="PPR" evidence="3">
    <location>
        <begin position="283"/>
        <end position="317"/>
    </location>
</feature>
<accession>A0AAX6DZ18</accession>